<accession>A0ABQ4Q3K7</accession>
<dbReference type="InterPro" id="IPR039498">
    <property type="entry name" value="NTP_transf_5"/>
</dbReference>
<evidence type="ECO:0000256" key="1">
    <source>
        <dbReference type="SAM" id="MobiDB-lite"/>
    </source>
</evidence>
<sequence length="275" mass="31492">MTEPVPVSHPVDETDADTARFYRGVLETLNASSLPYLIGGAYAFNRHTDVNRPTRDLDIFIRRADFDRIGEALRAAGYQCELTYPHWLGKVHHQEVYIDLIFSSGNAIAEVDDAWFEHASPGEVLGVPVKICPAEEMIWSKAFIMEKERFDGADIAHLIRARGHLLDWPRMFRRFEPHWRVLLSHLVLFGFVYPAHRDIVPAAIMDELIERLHKETHSEPPDSSLCLGTLLSREQYLNDIRREGLQDGRIAPVGKMTPEDTEQWTRAISDDHDPD</sequence>
<reference evidence="2 3" key="1">
    <citation type="journal article" date="2022" name="Int. J. Syst. Evol. Microbiol.">
        <title>Noviherbaspirillum aridicola sp. nov., isolated from an arid soil in Pakistan.</title>
        <authorList>
            <person name="Khan I.U."/>
            <person name="Saqib M."/>
            <person name="Amin A."/>
            <person name="Hussain F."/>
            <person name="Li L."/>
            <person name="Liu Y.H."/>
            <person name="Fang B.Z."/>
            <person name="Ahmed I."/>
            <person name="Li W.J."/>
        </authorList>
    </citation>
    <scope>NUCLEOTIDE SEQUENCE [LARGE SCALE GENOMIC DNA]</scope>
    <source>
        <strain evidence="2 3">NCCP-691</strain>
    </source>
</reference>
<organism evidence="2 3">
    <name type="scientific">Noviherbaspirillum aridicola</name>
    <dbReference type="NCBI Taxonomy" id="2849687"/>
    <lineage>
        <taxon>Bacteria</taxon>
        <taxon>Pseudomonadati</taxon>
        <taxon>Pseudomonadota</taxon>
        <taxon>Betaproteobacteria</taxon>
        <taxon>Burkholderiales</taxon>
        <taxon>Oxalobacteraceae</taxon>
        <taxon>Noviherbaspirillum</taxon>
    </lineage>
</organism>
<dbReference type="RefSeq" id="WP_220807937.1">
    <property type="nucleotide sequence ID" value="NZ_BPMK01000007.1"/>
</dbReference>
<dbReference type="InterPro" id="IPR043519">
    <property type="entry name" value="NT_sf"/>
</dbReference>
<proteinExistence type="predicted"/>
<name>A0ABQ4Q3K7_9BURK</name>
<gene>
    <name evidence="2" type="ORF">NCCP691_17820</name>
</gene>
<comment type="caution">
    <text evidence="2">The sequence shown here is derived from an EMBL/GenBank/DDBJ whole genome shotgun (WGS) entry which is preliminary data.</text>
</comment>
<dbReference type="Gene3D" id="3.30.460.40">
    <property type="match status" value="1"/>
</dbReference>
<dbReference type="Proteomes" id="UP000887222">
    <property type="component" value="Unassembled WGS sequence"/>
</dbReference>
<evidence type="ECO:0000313" key="2">
    <source>
        <dbReference type="EMBL" id="GIZ51768.1"/>
    </source>
</evidence>
<evidence type="ECO:0008006" key="4">
    <source>
        <dbReference type="Google" id="ProtNLM"/>
    </source>
</evidence>
<dbReference type="Pfam" id="PF14907">
    <property type="entry name" value="NTP_transf_5"/>
    <property type="match status" value="1"/>
</dbReference>
<feature type="region of interest" description="Disordered" evidence="1">
    <location>
        <begin position="251"/>
        <end position="275"/>
    </location>
</feature>
<dbReference type="SUPFAM" id="SSF81301">
    <property type="entry name" value="Nucleotidyltransferase"/>
    <property type="match status" value="1"/>
</dbReference>
<evidence type="ECO:0000313" key="3">
    <source>
        <dbReference type="Proteomes" id="UP000887222"/>
    </source>
</evidence>
<protein>
    <recommendedName>
        <fullName evidence="4">Nucleotidyltransferase-like protein</fullName>
    </recommendedName>
</protein>
<dbReference type="EMBL" id="BPMK01000007">
    <property type="protein sequence ID" value="GIZ51768.1"/>
    <property type="molecule type" value="Genomic_DNA"/>
</dbReference>
<keyword evidence="3" id="KW-1185">Reference proteome</keyword>